<gene>
    <name evidence="3" type="ORF">H9942_07320</name>
</gene>
<dbReference type="EMBL" id="DWXZ01000152">
    <property type="protein sequence ID" value="HJB37861.1"/>
    <property type="molecule type" value="Genomic_DNA"/>
</dbReference>
<feature type="transmembrane region" description="Helical" evidence="1">
    <location>
        <begin position="124"/>
        <end position="145"/>
    </location>
</feature>
<dbReference type="NCBIfam" id="NF037970">
    <property type="entry name" value="vanZ_1"/>
    <property type="match status" value="1"/>
</dbReference>
<reference evidence="3" key="1">
    <citation type="journal article" date="2021" name="PeerJ">
        <title>Extensive microbial diversity within the chicken gut microbiome revealed by metagenomics and culture.</title>
        <authorList>
            <person name="Gilroy R."/>
            <person name="Ravi A."/>
            <person name="Getino M."/>
            <person name="Pursley I."/>
            <person name="Horton D.L."/>
            <person name="Alikhan N.F."/>
            <person name="Baker D."/>
            <person name="Gharbi K."/>
            <person name="Hall N."/>
            <person name="Watson M."/>
            <person name="Adriaenssens E.M."/>
            <person name="Foster-Nyarko E."/>
            <person name="Jarju S."/>
            <person name="Secka A."/>
            <person name="Antonio M."/>
            <person name="Oren A."/>
            <person name="Chaudhuri R.R."/>
            <person name="La Ragione R."/>
            <person name="Hildebrand F."/>
            <person name="Pallen M.J."/>
        </authorList>
    </citation>
    <scope>NUCLEOTIDE SEQUENCE</scope>
    <source>
        <strain evidence="3">ChiBcolR8-3208</strain>
    </source>
</reference>
<comment type="caution">
    <text evidence="3">The sequence shown here is derived from an EMBL/GenBank/DDBJ whole genome shotgun (WGS) entry which is preliminary data.</text>
</comment>
<sequence>MTGKRKILLTVLSLLLVCNLAFIWGNSLVSRSDSHDLSVGVLGFLPGFIRDLFPNQEQLVHIVRKMAHFTEFACLGGLSCGLLATARTVKLHPFFHVWAGGFFVAAIDETIQIFTGRGSQLQDVWLDFAGFSAGLLAVLLVRALVLRSKPEESPKEVDNVIAFPKDHDAFKHLHSSGKS</sequence>
<keyword evidence="1" id="KW-0812">Transmembrane</keyword>
<evidence type="ECO:0000259" key="2">
    <source>
        <dbReference type="Pfam" id="PF04892"/>
    </source>
</evidence>
<evidence type="ECO:0000313" key="3">
    <source>
        <dbReference type="EMBL" id="HJB37861.1"/>
    </source>
</evidence>
<dbReference type="InterPro" id="IPR006976">
    <property type="entry name" value="VanZ-like"/>
</dbReference>
<evidence type="ECO:0000313" key="4">
    <source>
        <dbReference type="Proteomes" id="UP000824214"/>
    </source>
</evidence>
<reference evidence="3" key="2">
    <citation type="submission" date="2021-04" db="EMBL/GenBank/DDBJ databases">
        <authorList>
            <person name="Gilroy R."/>
        </authorList>
    </citation>
    <scope>NUCLEOTIDE SEQUENCE</scope>
    <source>
        <strain evidence="3">ChiBcolR8-3208</strain>
    </source>
</reference>
<dbReference type="AlphaFoldDB" id="A0A9D2LZ83"/>
<dbReference type="Pfam" id="PF04892">
    <property type="entry name" value="VanZ"/>
    <property type="match status" value="1"/>
</dbReference>
<feature type="domain" description="VanZ-like" evidence="2">
    <location>
        <begin position="14"/>
        <end position="141"/>
    </location>
</feature>
<organism evidence="3 4">
    <name type="scientific">Candidatus Acutalibacter ornithocaccae</name>
    <dbReference type="NCBI Taxonomy" id="2838416"/>
    <lineage>
        <taxon>Bacteria</taxon>
        <taxon>Bacillati</taxon>
        <taxon>Bacillota</taxon>
        <taxon>Clostridia</taxon>
        <taxon>Eubacteriales</taxon>
        <taxon>Acutalibacteraceae</taxon>
        <taxon>Acutalibacter</taxon>
    </lineage>
</organism>
<proteinExistence type="predicted"/>
<accession>A0A9D2LZ83</accession>
<dbReference type="Proteomes" id="UP000824214">
    <property type="component" value="Unassembled WGS sequence"/>
</dbReference>
<keyword evidence="1" id="KW-1133">Transmembrane helix</keyword>
<name>A0A9D2LZ83_9FIRM</name>
<evidence type="ECO:0000256" key="1">
    <source>
        <dbReference type="SAM" id="Phobius"/>
    </source>
</evidence>
<keyword evidence="1" id="KW-0472">Membrane</keyword>
<protein>
    <submittedName>
        <fullName evidence="3">VanZ family protein</fullName>
    </submittedName>
</protein>